<name>A0A177ZIV9_9BACI</name>
<evidence type="ECO:0000313" key="2">
    <source>
        <dbReference type="EMBL" id="OAK67901.1"/>
    </source>
</evidence>
<dbReference type="Proteomes" id="UP000077881">
    <property type="component" value="Unassembled WGS sequence"/>
</dbReference>
<comment type="caution">
    <text evidence="2">The sequence shown here is derived from an EMBL/GenBank/DDBJ whole genome shotgun (WGS) entry which is preliminary data.</text>
</comment>
<protein>
    <submittedName>
        <fullName evidence="2">Uncharacterized protein</fullName>
    </submittedName>
</protein>
<keyword evidence="1" id="KW-1133">Transmembrane helix</keyword>
<dbReference type="AlphaFoldDB" id="A0A177ZIV9"/>
<feature type="transmembrane region" description="Helical" evidence="1">
    <location>
        <begin position="37"/>
        <end position="58"/>
    </location>
</feature>
<sequence length="59" mass="6719">MKLKWLRSHRLMDKGPAISFAMLSCEHSLMLVFRVKLALFVFGSAVLTTTASIFLPFFL</sequence>
<accession>A0A177ZIV9</accession>
<proteinExistence type="predicted"/>
<gene>
    <name evidence="2" type="ORF">ABB05_17830</name>
</gene>
<evidence type="ECO:0000313" key="3">
    <source>
        <dbReference type="Proteomes" id="UP000077881"/>
    </source>
</evidence>
<reference evidence="2 3" key="1">
    <citation type="submission" date="2015-05" db="EMBL/GenBank/DDBJ databases">
        <title>Comparison of genome.</title>
        <authorList>
            <person name="Zheng Z."/>
            <person name="Sun M."/>
        </authorList>
    </citation>
    <scope>NUCLEOTIDE SEQUENCE [LARGE SCALE GENOMIC DNA]</scope>
    <source>
        <strain evidence="2 3">G25-74</strain>
    </source>
</reference>
<keyword evidence="1" id="KW-0472">Membrane</keyword>
<keyword evidence="1" id="KW-0812">Transmembrane</keyword>
<dbReference type="PROSITE" id="PS51257">
    <property type="entry name" value="PROKAR_LIPOPROTEIN"/>
    <property type="match status" value="1"/>
</dbReference>
<keyword evidence="3" id="KW-1185">Reference proteome</keyword>
<evidence type="ECO:0000256" key="1">
    <source>
        <dbReference type="SAM" id="Phobius"/>
    </source>
</evidence>
<dbReference type="EMBL" id="LDJR01000058">
    <property type="protein sequence ID" value="OAK67901.1"/>
    <property type="molecule type" value="Genomic_DNA"/>
</dbReference>
<organism evidence="2 3">
    <name type="scientific">Lederbergia galactosidilytica</name>
    <dbReference type="NCBI Taxonomy" id="217031"/>
    <lineage>
        <taxon>Bacteria</taxon>
        <taxon>Bacillati</taxon>
        <taxon>Bacillota</taxon>
        <taxon>Bacilli</taxon>
        <taxon>Bacillales</taxon>
        <taxon>Bacillaceae</taxon>
        <taxon>Lederbergia</taxon>
    </lineage>
</organism>